<name>A0AAJ6ZTX9_PAPXU</name>
<proteinExistence type="inferred from homology"/>
<evidence type="ECO:0000256" key="12">
    <source>
        <dbReference type="ARBA" id="ARBA00040645"/>
    </source>
</evidence>
<evidence type="ECO:0000256" key="3">
    <source>
        <dbReference type="ARBA" id="ARBA00022475"/>
    </source>
</evidence>
<evidence type="ECO:0000256" key="8">
    <source>
        <dbReference type="ARBA" id="ARBA00023136"/>
    </source>
</evidence>
<evidence type="ECO:0000256" key="5">
    <source>
        <dbReference type="ARBA" id="ARBA00022692"/>
    </source>
</evidence>
<evidence type="ECO:0000256" key="6">
    <source>
        <dbReference type="ARBA" id="ARBA00022725"/>
    </source>
</evidence>
<evidence type="ECO:0000256" key="10">
    <source>
        <dbReference type="ARBA" id="ARBA00023170"/>
    </source>
</evidence>
<keyword evidence="6" id="KW-0552">Olfaction</keyword>
<dbReference type="PANTHER" id="PTHR11923">
    <property type="entry name" value="SCAVENGER RECEPTOR CLASS B TYPE-1 SR-B1"/>
    <property type="match status" value="1"/>
</dbReference>
<dbReference type="Proteomes" id="UP000694872">
    <property type="component" value="Unplaced"/>
</dbReference>
<dbReference type="CTD" id="38868"/>
<keyword evidence="8 13" id="KW-0472">Membrane</keyword>
<dbReference type="InterPro" id="IPR002159">
    <property type="entry name" value="CD36_fam"/>
</dbReference>
<dbReference type="PANTHER" id="PTHR11923:SF109">
    <property type="entry name" value="SENSORY NEURON MEMBRANE PROTEIN 2"/>
    <property type="match status" value="1"/>
</dbReference>
<dbReference type="GO" id="GO:0007608">
    <property type="term" value="P:sensory perception of smell"/>
    <property type="evidence" value="ECO:0007669"/>
    <property type="project" value="UniProtKB-KW"/>
</dbReference>
<keyword evidence="9" id="KW-1015">Disulfide bond</keyword>
<feature type="transmembrane region" description="Helical" evidence="13">
    <location>
        <begin position="466"/>
        <end position="490"/>
    </location>
</feature>
<sequence length="504" mass="56321">MCGRICGITTTVIGVVLVVVSTVLTFVFVPGVIEDLIINEVVLLDDTEQMERFQEIPFPLNFTIRFFNISNREEVLAGGVPDLVEVGPYIYKSYQSRDVESMEVDTISYRTMERLEFDAESSYPYTEDDIMTIVNPPYHLILQVAEKSFPNLMSIINSAITGVFGRYGNPIVDIRVRDLLFDGIRFCENPGLIASIVCTQIRSIGATSNNLAVQEDGSIIFALLTSRIQPSSVYKVHRGINNPEDLGRIISLNGSSQFYYWVDEEEGKPSVCNMINGTDASIYNPFVDNSKSLFGINTDICRSVELRYQHDIDYEGIPGYRFSANEWFLDNDDGCFCVNLTSGITREDGCLLRGAAELYSCVGGPMVLTYPHFLYADPIYANGVKGINASIEDHRILLDLEPNTGTVLRGAKRAQFNIFLRPITSITATENFNNTLTPIVWLEESVLLPEEFVDQLKNRMLMPLNLVSILLPIVIALCCVVVVVGVVIFVRAKLRNKSPSITTR</sequence>
<keyword evidence="4" id="KW-0716">Sensory transduction</keyword>
<evidence type="ECO:0000256" key="4">
    <source>
        <dbReference type="ARBA" id="ARBA00022606"/>
    </source>
</evidence>
<protein>
    <recommendedName>
        <fullName evidence="12">Sensory neuron membrane protein 2</fullName>
    </recommendedName>
</protein>
<dbReference type="GO" id="GO:0005886">
    <property type="term" value="C:plasma membrane"/>
    <property type="evidence" value="ECO:0007669"/>
    <property type="project" value="UniProtKB-SubCell"/>
</dbReference>
<comment type="similarity">
    <text evidence="2">Belongs to the CD36 family.</text>
</comment>
<evidence type="ECO:0000313" key="14">
    <source>
        <dbReference type="RefSeq" id="XP_013179145.1"/>
    </source>
</evidence>
<dbReference type="Pfam" id="PF01130">
    <property type="entry name" value="CD36"/>
    <property type="match status" value="1"/>
</dbReference>
<keyword evidence="5 13" id="KW-0812">Transmembrane</keyword>
<evidence type="ECO:0000256" key="7">
    <source>
        <dbReference type="ARBA" id="ARBA00022989"/>
    </source>
</evidence>
<evidence type="ECO:0000256" key="2">
    <source>
        <dbReference type="ARBA" id="ARBA00010532"/>
    </source>
</evidence>
<dbReference type="RefSeq" id="XP_013179145.1">
    <property type="nucleotide sequence ID" value="XM_013323691.1"/>
</dbReference>
<organism evidence="14">
    <name type="scientific">Papilio xuthus</name>
    <name type="common">Asian swallowtail butterfly</name>
    <dbReference type="NCBI Taxonomy" id="66420"/>
    <lineage>
        <taxon>Eukaryota</taxon>
        <taxon>Metazoa</taxon>
        <taxon>Ecdysozoa</taxon>
        <taxon>Arthropoda</taxon>
        <taxon>Hexapoda</taxon>
        <taxon>Insecta</taxon>
        <taxon>Pterygota</taxon>
        <taxon>Neoptera</taxon>
        <taxon>Endopterygota</taxon>
        <taxon>Lepidoptera</taxon>
        <taxon>Glossata</taxon>
        <taxon>Ditrysia</taxon>
        <taxon>Papilionoidea</taxon>
        <taxon>Papilionidae</taxon>
        <taxon>Papilioninae</taxon>
        <taxon>Papilio</taxon>
    </lineage>
</organism>
<evidence type="ECO:0000256" key="1">
    <source>
        <dbReference type="ARBA" id="ARBA00004236"/>
    </source>
</evidence>
<evidence type="ECO:0000256" key="13">
    <source>
        <dbReference type="SAM" id="Phobius"/>
    </source>
</evidence>
<dbReference type="PRINTS" id="PR01609">
    <property type="entry name" value="CD36FAMILY"/>
</dbReference>
<dbReference type="GO" id="GO:0005044">
    <property type="term" value="F:scavenger receptor activity"/>
    <property type="evidence" value="ECO:0007669"/>
    <property type="project" value="TreeGrafter"/>
</dbReference>
<keyword evidence="3" id="KW-1003">Cell membrane</keyword>
<accession>A0AAJ6ZTX9</accession>
<keyword evidence="7 13" id="KW-1133">Transmembrane helix</keyword>
<dbReference type="GeneID" id="106126200"/>
<evidence type="ECO:0000256" key="11">
    <source>
        <dbReference type="ARBA" id="ARBA00023180"/>
    </source>
</evidence>
<feature type="transmembrane region" description="Helical" evidence="13">
    <location>
        <begin position="12"/>
        <end position="33"/>
    </location>
</feature>
<comment type="subcellular location">
    <subcellularLocation>
        <location evidence="1">Cell membrane</location>
    </subcellularLocation>
</comment>
<keyword evidence="11" id="KW-0325">Glycoprotein</keyword>
<evidence type="ECO:0000256" key="9">
    <source>
        <dbReference type="ARBA" id="ARBA00023157"/>
    </source>
</evidence>
<dbReference type="AlphaFoldDB" id="A0AAJ6ZTX9"/>
<dbReference type="KEGG" id="pxu:106126200"/>
<keyword evidence="10" id="KW-0675">Receptor</keyword>
<reference evidence="14" key="1">
    <citation type="submission" date="2025-08" db="UniProtKB">
        <authorList>
            <consortium name="RefSeq"/>
        </authorList>
    </citation>
    <scope>IDENTIFICATION</scope>
</reference>
<dbReference type="GO" id="GO:0005737">
    <property type="term" value="C:cytoplasm"/>
    <property type="evidence" value="ECO:0007669"/>
    <property type="project" value="TreeGrafter"/>
</dbReference>
<gene>
    <name evidence="14" type="primary">LOC106126200</name>
</gene>